<reference evidence="1 2" key="1">
    <citation type="journal article" date="2022" name="New Phytol.">
        <title>Ecological generalism drives hyperdiversity of secondary metabolite gene clusters in xylarialean endophytes.</title>
        <authorList>
            <person name="Franco M.E.E."/>
            <person name="Wisecaver J.H."/>
            <person name="Arnold A.E."/>
            <person name="Ju Y.M."/>
            <person name="Slot J.C."/>
            <person name="Ahrendt S."/>
            <person name="Moore L.P."/>
            <person name="Eastman K.E."/>
            <person name="Scott K."/>
            <person name="Konkel Z."/>
            <person name="Mondo S.J."/>
            <person name="Kuo A."/>
            <person name="Hayes R.D."/>
            <person name="Haridas S."/>
            <person name="Andreopoulos B."/>
            <person name="Riley R."/>
            <person name="LaButti K."/>
            <person name="Pangilinan J."/>
            <person name="Lipzen A."/>
            <person name="Amirebrahimi M."/>
            <person name="Yan J."/>
            <person name="Adam C."/>
            <person name="Keymanesh K."/>
            <person name="Ng V."/>
            <person name="Louie K."/>
            <person name="Northen T."/>
            <person name="Drula E."/>
            <person name="Henrissat B."/>
            <person name="Hsieh H.M."/>
            <person name="Youens-Clark K."/>
            <person name="Lutzoni F."/>
            <person name="Miadlikowska J."/>
            <person name="Eastwood D.C."/>
            <person name="Hamelin R.C."/>
            <person name="Grigoriev I.V."/>
            <person name="U'Ren J.M."/>
        </authorList>
    </citation>
    <scope>NUCLEOTIDE SEQUENCE [LARGE SCALE GENOMIC DNA]</scope>
    <source>
        <strain evidence="1 2">CBS 119005</strain>
    </source>
</reference>
<accession>A0ACB9YVE1</accession>
<name>A0ACB9YVE1_9PEZI</name>
<keyword evidence="2" id="KW-1185">Reference proteome</keyword>
<gene>
    <name evidence="1" type="ORF">F4820DRAFT_471589</name>
</gene>
<evidence type="ECO:0000313" key="1">
    <source>
        <dbReference type="EMBL" id="KAI4863314.1"/>
    </source>
</evidence>
<evidence type="ECO:0000313" key="2">
    <source>
        <dbReference type="Proteomes" id="UP001497700"/>
    </source>
</evidence>
<protein>
    <submittedName>
        <fullName evidence="1">Uncharacterized protein</fullName>
    </submittedName>
</protein>
<organism evidence="1 2">
    <name type="scientific">Hypoxylon rubiginosum</name>
    <dbReference type="NCBI Taxonomy" id="110542"/>
    <lineage>
        <taxon>Eukaryota</taxon>
        <taxon>Fungi</taxon>
        <taxon>Dikarya</taxon>
        <taxon>Ascomycota</taxon>
        <taxon>Pezizomycotina</taxon>
        <taxon>Sordariomycetes</taxon>
        <taxon>Xylariomycetidae</taxon>
        <taxon>Xylariales</taxon>
        <taxon>Hypoxylaceae</taxon>
        <taxon>Hypoxylon</taxon>
    </lineage>
</organism>
<sequence length="584" mass="67191">MSPGDRNDRKRKRMDDALEWTSQHYHQSDHKTMSNRLREFPETGRWIFKHDIFREWDSTQKHGLRFLWLHGPVGCGKTSLTGIAAADPETAEPDSDIPIEYIEQITSNFLVFEDDSTFKFAHISVKEYLQSPMSPMSEYFSDLRSNIYVAASCLSSLRVFHEGLSKGIINIHKPQSPTEYFLRYSVFCWTVHCESAGLDGRQNEPLKTQFSEFLLKEDVGDAYKTWVTAINRVDCKPPDPLFTACKHGFDEVVTAVIQHRPWILNVPSEDYFQSCLHLAARSDYPTIIQKLVNAEVNINAKDRDGFTPLAVAIYYRRCSGATMKILLDKDGIDINTRDCTGRTPLSLAAGNKEISDMLLKRNADQGITDYLGRKHHWFAILHARYDPTLYRIGILEEVHLATELTKSLASCEFPCLPNTSFRPVIVVLCFMLAELDNGQPEGSVADELHMIFKNGIFHEDYQNGEYALVVTTIIKEFTNTKREWDSAQSFIQQQILQPLERLLTELKSNGYEIDSRLPPASKLVDWQFVWDYYQPDKRRSFEEFSDELDDELDDELGDELGDEFIIPRLDVEFEDFLESMSASF</sequence>
<dbReference type="Proteomes" id="UP001497700">
    <property type="component" value="Unassembled WGS sequence"/>
</dbReference>
<dbReference type="EMBL" id="MU393506">
    <property type="protein sequence ID" value="KAI4863314.1"/>
    <property type="molecule type" value="Genomic_DNA"/>
</dbReference>
<comment type="caution">
    <text evidence="1">The sequence shown here is derived from an EMBL/GenBank/DDBJ whole genome shotgun (WGS) entry which is preliminary data.</text>
</comment>
<proteinExistence type="predicted"/>